<dbReference type="EMBL" id="QKSB01000002">
    <property type="protein sequence ID" value="PZE17745.1"/>
    <property type="molecule type" value="Genomic_DNA"/>
</dbReference>
<keyword evidence="3" id="KW-1185">Reference proteome</keyword>
<dbReference type="InterPro" id="IPR022742">
    <property type="entry name" value="Hydrolase_4"/>
</dbReference>
<protein>
    <submittedName>
        <fullName evidence="2">Osmotically inducible protein C</fullName>
    </submittedName>
</protein>
<dbReference type="InterPro" id="IPR036102">
    <property type="entry name" value="OsmC/Ohrsf"/>
</dbReference>
<dbReference type="InterPro" id="IPR003718">
    <property type="entry name" value="OsmC/Ohr_fam"/>
</dbReference>
<feature type="domain" description="Serine aminopeptidase S33" evidence="1">
    <location>
        <begin position="42"/>
        <end position="130"/>
    </location>
</feature>
<dbReference type="Pfam" id="PF12146">
    <property type="entry name" value="Hydrolase_4"/>
    <property type="match status" value="1"/>
</dbReference>
<dbReference type="InterPro" id="IPR015946">
    <property type="entry name" value="KH_dom-like_a/b"/>
</dbReference>
<dbReference type="InterPro" id="IPR029058">
    <property type="entry name" value="AB_hydrolase_fold"/>
</dbReference>
<dbReference type="RefSeq" id="WP_111061896.1">
    <property type="nucleotide sequence ID" value="NZ_JBHUCU010000002.1"/>
</dbReference>
<accession>A0A2W1NE99</accession>
<evidence type="ECO:0000259" key="1">
    <source>
        <dbReference type="Pfam" id="PF12146"/>
    </source>
</evidence>
<evidence type="ECO:0000313" key="3">
    <source>
        <dbReference type="Proteomes" id="UP000249248"/>
    </source>
</evidence>
<dbReference type="PANTHER" id="PTHR39624:SF2">
    <property type="entry name" value="OSMC-LIKE PROTEIN"/>
    <property type="match status" value="1"/>
</dbReference>
<dbReference type="SUPFAM" id="SSF82784">
    <property type="entry name" value="OsmC-like"/>
    <property type="match status" value="1"/>
</dbReference>
<dbReference type="AlphaFoldDB" id="A0A2W1NE99"/>
<name>A0A2W1NE99_9FLAO</name>
<dbReference type="OrthoDB" id="9791538at2"/>
<sequence>MNTQNLTIPTINGHNLSAKLELPADGIIQQYAIFAHCFTCNSNLGVVRHISRELTSRGIGVLRFDFTGLGKSEGEFENTNFSNNVSDLLAVNQYLSDNYKAPQLLVGHSLGGTAVLTAAFHLPLVKCVATIGSPAQPDHIKKLLNYDKSKFESTNSFEANIGGRPFTIQKQFIEDVEASDLLGKIKTLNKAVLFLHSPQDTIVGVENAANLFHHAFHPKSFVSLDGADHLLSKKEDALYVADVIGSWASRYIDVNKEGKKKLSTEGEQVVVHLNLEDNFTSQVFTNKHHFIADEPKEVGGDDLGPSPYELLNSAIGACTVMTLKLYAERKQWDLKEVFVYLSYAKKHASELNIDTEEMGKLDFIEKKIKLIGNLDESQRLKLLEIASKCPVHKTLSNKVHFQTSEVS</sequence>
<dbReference type="Gene3D" id="3.40.50.1820">
    <property type="entry name" value="alpha/beta hydrolase"/>
    <property type="match status" value="1"/>
</dbReference>
<organism evidence="2 3">
    <name type="scientific">Putridiphycobacter roseus</name>
    <dbReference type="NCBI Taxonomy" id="2219161"/>
    <lineage>
        <taxon>Bacteria</taxon>
        <taxon>Pseudomonadati</taxon>
        <taxon>Bacteroidota</taxon>
        <taxon>Flavobacteriia</taxon>
        <taxon>Flavobacteriales</taxon>
        <taxon>Crocinitomicaceae</taxon>
        <taxon>Putridiphycobacter</taxon>
    </lineage>
</organism>
<dbReference type="Gene3D" id="3.30.300.20">
    <property type="match status" value="1"/>
</dbReference>
<reference evidence="2 3" key="1">
    <citation type="submission" date="2018-06" db="EMBL/GenBank/DDBJ databases">
        <title>The draft genome sequence of Crocinitomix sp. SM1701.</title>
        <authorList>
            <person name="Zhang X."/>
        </authorList>
    </citation>
    <scope>NUCLEOTIDE SEQUENCE [LARGE SCALE GENOMIC DNA]</scope>
    <source>
        <strain evidence="2 3">SM1701</strain>
    </source>
</reference>
<dbReference type="Proteomes" id="UP000249248">
    <property type="component" value="Unassembled WGS sequence"/>
</dbReference>
<proteinExistence type="predicted"/>
<comment type="caution">
    <text evidence="2">The sequence shown here is derived from an EMBL/GenBank/DDBJ whole genome shotgun (WGS) entry which is preliminary data.</text>
</comment>
<dbReference type="Pfam" id="PF02566">
    <property type="entry name" value="OsmC"/>
    <property type="match status" value="1"/>
</dbReference>
<dbReference type="PANTHER" id="PTHR39624">
    <property type="entry name" value="PROTEIN INVOLVED IN RIMO-MEDIATED BETA-METHYLTHIOLATION OF RIBOSOMAL PROTEIN S12 YCAO"/>
    <property type="match status" value="1"/>
</dbReference>
<dbReference type="SUPFAM" id="SSF53474">
    <property type="entry name" value="alpha/beta-Hydrolases"/>
    <property type="match status" value="1"/>
</dbReference>
<gene>
    <name evidence="2" type="ORF">DNU06_03765</name>
</gene>
<evidence type="ECO:0000313" key="2">
    <source>
        <dbReference type="EMBL" id="PZE17745.1"/>
    </source>
</evidence>